<organism evidence="1 2">
    <name type="scientific">Ambispora leptoticha</name>
    <dbReference type="NCBI Taxonomy" id="144679"/>
    <lineage>
        <taxon>Eukaryota</taxon>
        <taxon>Fungi</taxon>
        <taxon>Fungi incertae sedis</taxon>
        <taxon>Mucoromycota</taxon>
        <taxon>Glomeromycotina</taxon>
        <taxon>Glomeromycetes</taxon>
        <taxon>Archaeosporales</taxon>
        <taxon>Ambisporaceae</taxon>
        <taxon>Ambispora</taxon>
    </lineage>
</organism>
<keyword evidence="2" id="KW-1185">Reference proteome</keyword>
<protein>
    <submittedName>
        <fullName evidence="1">3894_t:CDS:1</fullName>
    </submittedName>
</protein>
<evidence type="ECO:0000313" key="1">
    <source>
        <dbReference type="EMBL" id="CAG8500635.1"/>
    </source>
</evidence>
<dbReference type="Proteomes" id="UP000789508">
    <property type="component" value="Unassembled WGS sequence"/>
</dbReference>
<proteinExistence type="predicted"/>
<evidence type="ECO:0000313" key="2">
    <source>
        <dbReference type="Proteomes" id="UP000789508"/>
    </source>
</evidence>
<gene>
    <name evidence="1" type="ORF">ALEPTO_LOCUS3465</name>
</gene>
<accession>A0A9N8ZM04</accession>
<dbReference type="AlphaFoldDB" id="A0A9N8ZM04"/>
<reference evidence="1" key="1">
    <citation type="submission" date="2021-06" db="EMBL/GenBank/DDBJ databases">
        <authorList>
            <person name="Kallberg Y."/>
            <person name="Tangrot J."/>
            <person name="Rosling A."/>
        </authorList>
    </citation>
    <scope>NUCLEOTIDE SEQUENCE</scope>
    <source>
        <strain evidence="1">FL130A</strain>
    </source>
</reference>
<name>A0A9N8ZM04_9GLOM</name>
<dbReference type="EMBL" id="CAJVPS010000643">
    <property type="protein sequence ID" value="CAG8500635.1"/>
    <property type="molecule type" value="Genomic_DNA"/>
</dbReference>
<comment type="caution">
    <text evidence="1">The sequence shown here is derived from an EMBL/GenBank/DDBJ whole genome shotgun (WGS) entry which is preliminary data.</text>
</comment>
<sequence length="105" mass="12289">MATLKDQNLIPSSNLSLYINNTSPYFFIKFEVMGNTERIQGEGWHPSKEVKSRTVPPIRNLTFIMKRCRLSTKNDMQHQHKIAEHFTEMELTKFQAGKKLILAYM</sequence>